<dbReference type="InterPro" id="IPR058635">
    <property type="entry name" value="BSH_YhbJ"/>
</dbReference>
<feature type="domain" description="YhbJ barrel-sandwich hybrid" evidence="8">
    <location>
        <begin position="62"/>
        <end position="129"/>
    </location>
</feature>
<gene>
    <name evidence="9" type="ORF">H171_2606</name>
</gene>
<keyword evidence="5 6" id="KW-0472">Membrane</keyword>
<dbReference type="SUPFAM" id="SSF51230">
    <property type="entry name" value="Single hybrid motif"/>
    <property type="match status" value="1"/>
</dbReference>
<dbReference type="GO" id="GO:0016020">
    <property type="term" value="C:membrane"/>
    <property type="evidence" value="ECO:0007669"/>
    <property type="project" value="UniProtKB-SubCell"/>
</dbReference>
<name>A0A2M8Z6L3_9FIRM</name>
<proteinExistence type="inferred from homology"/>
<evidence type="ECO:0000256" key="1">
    <source>
        <dbReference type="ARBA" id="ARBA00004167"/>
    </source>
</evidence>
<dbReference type="InterPro" id="IPR011053">
    <property type="entry name" value="Single_hybrid_motif"/>
</dbReference>
<evidence type="ECO:0000259" key="7">
    <source>
        <dbReference type="Pfam" id="PF25990"/>
    </source>
</evidence>
<accession>A0A2M8Z6L3</accession>
<sequence>MQENKHINIEDQEIKTGTGKLKKIIAPLLIILVLAGCGVGYYIYDSSVSYFKTDNAKVTAKLYSIKAVASGKLLSWDVENGDLVEQDQVMGRQEVLPYISSPITGTVVKNDGAVNQTVALGSELAQVADTSNLYIGVNVEETDIMKVHLGQRVDVKIDAYPGKTFKGQVTEIDPATQTYFSGNMSFNTSGEYTKVTQLIPIKVTIENEEDLPLVFGMNASVKIHLK</sequence>
<keyword evidence="3 6" id="KW-0812">Transmembrane</keyword>
<dbReference type="Gene3D" id="2.40.30.170">
    <property type="match status" value="1"/>
</dbReference>
<dbReference type="PANTHER" id="PTHR30386">
    <property type="entry name" value="MEMBRANE FUSION SUBUNIT OF EMRAB-TOLC MULTIDRUG EFFLUX PUMP"/>
    <property type="match status" value="1"/>
</dbReference>
<dbReference type="Gene3D" id="2.40.50.100">
    <property type="match status" value="1"/>
</dbReference>
<protein>
    <submittedName>
        <fullName evidence="9">HlyD family secretion protein</fullName>
    </submittedName>
</protein>
<evidence type="ECO:0000259" key="8">
    <source>
        <dbReference type="Pfam" id="PF25997"/>
    </source>
</evidence>
<keyword evidence="4 6" id="KW-1133">Transmembrane helix</keyword>
<dbReference type="RefSeq" id="WP_100305506.1">
    <property type="nucleotide sequence ID" value="NZ_PGET01000001.1"/>
</dbReference>
<dbReference type="InterPro" id="IPR058636">
    <property type="entry name" value="Beta-barrel_YknX"/>
</dbReference>
<feature type="domain" description="YknX-like beta-barrel" evidence="7">
    <location>
        <begin position="137"/>
        <end position="223"/>
    </location>
</feature>
<evidence type="ECO:0000313" key="10">
    <source>
        <dbReference type="Proteomes" id="UP000231092"/>
    </source>
</evidence>
<dbReference type="EMBL" id="PGET01000001">
    <property type="protein sequence ID" value="PJJ29077.1"/>
    <property type="molecule type" value="Genomic_DNA"/>
</dbReference>
<evidence type="ECO:0000256" key="4">
    <source>
        <dbReference type="ARBA" id="ARBA00022989"/>
    </source>
</evidence>
<evidence type="ECO:0000256" key="6">
    <source>
        <dbReference type="SAM" id="Phobius"/>
    </source>
</evidence>
<dbReference type="AlphaFoldDB" id="A0A2M8Z6L3"/>
<feature type="transmembrane region" description="Helical" evidence="6">
    <location>
        <begin position="24"/>
        <end position="44"/>
    </location>
</feature>
<dbReference type="GO" id="GO:0055085">
    <property type="term" value="P:transmembrane transport"/>
    <property type="evidence" value="ECO:0007669"/>
    <property type="project" value="InterPro"/>
</dbReference>
<dbReference type="PANTHER" id="PTHR30386:SF26">
    <property type="entry name" value="TRANSPORT PROTEIN COMB"/>
    <property type="match status" value="1"/>
</dbReference>
<dbReference type="Pfam" id="PF25990">
    <property type="entry name" value="Beta-barrel_YknX"/>
    <property type="match status" value="1"/>
</dbReference>
<comment type="subcellular location">
    <subcellularLocation>
        <location evidence="1">Membrane</location>
        <topology evidence="1">Single-pass membrane protein</topology>
    </subcellularLocation>
</comment>
<comment type="similarity">
    <text evidence="2">Belongs to the membrane fusion protein (MFP) (TC 8.A.1) family.</text>
</comment>
<dbReference type="Proteomes" id="UP000231092">
    <property type="component" value="Unassembled WGS sequence"/>
</dbReference>
<evidence type="ECO:0000256" key="3">
    <source>
        <dbReference type="ARBA" id="ARBA00022692"/>
    </source>
</evidence>
<dbReference type="OrthoDB" id="9811754at2"/>
<dbReference type="Pfam" id="PF25997">
    <property type="entry name" value="BSH_YhbJ"/>
    <property type="match status" value="1"/>
</dbReference>
<dbReference type="InterPro" id="IPR050739">
    <property type="entry name" value="MFP"/>
</dbReference>
<comment type="caution">
    <text evidence="9">The sequence shown here is derived from an EMBL/GenBank/DDBJ whole genome shotgun (WGS) entry which is preliminary data.</text>
</comment>
<evidence type="ECO:0000256" key="5">
    <source>
        <dbReference type="ARBA" id="ARBA00023136"/>
    </source>
</evidence>
<reference evidence="9 10" key="1">
    <citation type="submission" date="2017-11" db="EMBL/GenBank/DDBJ databases">
        <title>Understudied soil microbes with underappreciated capabilities: Untangling the Clostridium saccharolyticum group.</title>
        <authorList>
            <person name="Leschine S."/>
        </authorList>
    </citation>
    <scope>NUCLEOTIDE SEQUENCE [LARGE SCALE GENOMIC DNA]</scope>
    <source>
        <strain evidence="9 10">18A</strain>
    </source>
</reference>
<evidence type="ECO:0000313" key="9">
    <source>
        <dbReference type="EMBL" id="PJJ29077.1"/>
    </source>
</evidence>
<evidence type="ECO:0000256" key="2">
    <source>
        <dbReference type="ARBA" id="ARBA00009477"/>
    </source>
</evidence>
<organism evidence="9 10">
    <name type="scientific">[Clostridium] celerecrescens 18A</name>
    <dbReference type="NCBI Taxonomy" id="1286362"/>
    <lineage>
        <taxon>Bacteria</taxon>
        <taxon>Bacillati</taxon>
        <taxon>Bacillota</taxon>
        <taxon>Clostridia</taxon>
        <taxon>Lachnospirales</taxon>
        <taxon>Lachnospiraceae</taxon>
        <taxon>Lacrimispora</taxon>
    </lineage>
</organism>